<dbReference type="EMBL" id="JALHLE010000030">
    <property type="protein sequence ID" value="MCJ2180258.1"/>
    <property type="molecule type" value="Genomic_DNA"/>
</dbReference>
<feature type="domain" description="HTH tetR-type" evidence="3">
    <location>
        <begin position="11"/>
        <end position="71"/>
    </location>
</feature>
<dbReference type="PRINTS" id="PR00455">
    <property type="entry name" value="HTHTETR"/>
</dbReference>
<dbReference type="InterPro" id="IPR001647">
    <property type="entry name" value="HTH_TetR"/>
</dbReference>
<dbReference type="RefSeq" id="WP_243995691.1">
    <property type="nucleotide sequence ID" value="NZ_JALHLE010000030.1"/>
</dbReference>
<evidence type="ECO:0000259" key="3">
    <source>
        <dbReference type="PROSITE" id="PS50977"/>
    </source>
</evidence>
<keyword evidence="5" id="KW-1185">Reference proteome</keyword>
<evidence type="ECO:0000256" key="1">
    <source>
        <dbReference type="ARBA" id="ARBA00023125"/>
    </source>
</evidence>
<reference evidence="4" key="1">
    <citation type="submission" date="2022-03" db="EMBL/GenBank/DDBJ databases">
        <title>Identification of a novel bacterium isolated from mangrove sediments.</title>
        <authorList>
            <person name="Pan X."/>
        </authorList>
    </citation>
    <scope>NUCLEOTIDE SEQUENCE</scope>
    <source>
        <strain evidence="4">B2580</strain>
    </source>
</reference>
<dbReference type="Proteomes" id="UP001162880">
    <property type="component" value="Unassembled WGS sequence"/>
</dbReference>
<evidence type="ECO:0000313" key="5">
    <source>
        <dbReference type="Proteomes" id="UP001162880"/>
    </source>
</evidence>
<protein>
    <submittedName>
        <fullName evidence="4">TetR/AcrR family transcriptional regulator</fullName>
    </submittedName>
</protein>
<accession>A0ABT0B5Y1</accession>
<feature type="DNA-binding region" description="H-T-H motif" evidence="2">
    <location>
        <begin position="34"/>
        <end position="53"/>
    </location>
</feature>
<comment type="caution">
    <text evidence="4">The sequence shown here is derived from an EMBL/GenBank/DDBJ whole genome shotgun (WGS) entry which is preliminary data.</text>
</comment>
<dbReference type="PROSITE" id="PS50977">
    <property type="entry name" value="HTH_TETR_2"/>
    <property type="match status" value="1"/>
</dbReference>
<proteinExistence type="predicted"/>
<name>A0ABT0B5Y1_9SPHN</name>
<dbReference type="Pfam" id="PF00440">
    <property type="entry name" value="TetR_N"/>
    <property type="match status" value="1"/>
</dbReference>
<gene>
    <name evidence="4" type="ORF">MTR64_16925</name>
</gene>
<keyword evidence="1 2" id="KW-0238">DNA-binding</keyword>
<dbReference type="SUPFAM" id="SSF46689">
    <property type="entry name" value="Homeodomain-like"/>
    <property type="match status" value="1"/>
</dbReference>
<evidence type="ECO:0000313" key="4">
    <source>
        <dbReference type="EMBL" id="MCJ2180258.1"/>
    </source>
</evidence>
<dbReference type="InterPro" id="IPR009057">
    <property type="entry name" value="Homeodomain-like_sf"/>
</dbReference>
<evidence type="ECO:0000256" key="2">
    <source>
        <dbReference type="PROSITE-ProRule" id="PRU00335"/>
    </source>
</evidence>
<dbReference type="Gene3D" id="1.10.357.10">
    <property type="entry name" value="Tetracycline Repressor, domain 2"/>
    <property type="match status" value="1"/>
</dbReference>
<organism evidence="4 5">
    <name type="scientific">Novosphingobium album</name>
    <name type="common">ex Hu et al. 2023</name>
    <dbReference type="NCBI Taxonomy" id="2930093"/>
    <lineage>
        <taxon>Bacteria</taxon>
        <taxon>Pseudomonadati</taxon>
        <taxon>Pseudomonadota</taxon>
        <taxon>Alphaproteobacteria</taxon>
        <taxon>Sphingomonadales</taxon>
        <taxon>Sphingomonadaceae</taxon>
        <taxon>Novosphingobium</taxon>
    </lineage>
</organism>
<sequence>MARRRFGTKSSETRAQLLDLAEQLMRDEGYAAITSRRLGSFAGLSPQIVYYYFKTMDELFEALLLRIFDAHYAALDEAGSADDPLLAMWLLSCDPARATITAELMALANHRKDLSSLIGKFNEKFSARQIEILDTEFAARGIEFPGWPIEAIAAVMENTARGFAFGRNYELANQIDAQLLITRYIESLRIPSSAVDREGQGG</sequence>